<keyword evidence="2" id="KW-0067">ATP-binding</keyword>
<dbReference type="InterPro" id="IPR027417">
    <property type="entry name" value="P-loop_NTPase"/>
</dbReference>
<name>A0ABW4MCK6_9SPHN</name>
<evidence type="ECO:0000313" key="10">
    <source>
        <dbReference type="Proteomes" id="UP001597215"/>
    </source>
</evidence>
<evidence type="ECO:0000256" key="4">
    <source>
        <dbReference type="ARBA" id="ARBA00023015"/>
    </source>
</evidence>
<dbReference type="RefSeq" id="WP_381513063.1">
    <property type="nucleotide sequence ID" value="NZ_JBHUEL010000007.1"/>
</dbReference>
<evidence type="ECO:0000256" key="2">
    <source>
        <dbReference type="ARBA" id="ARBA00022840"/>
    </source>
</evidence>
<sequence length="315" mass="35070">MFAAGDARDGLFGTSPAIAELRSYLAKVAMSDATVLVTGETGTGKERVAHAVHNMGPRAKGPFVSVNCAAIPEALLESELFGHRRGAFTGATSDFAGRFAEAHGGTLFLDEIGEMSAPGQAKLLRVLEDREIAPVGSSSRRKVDIRLVAATNSELEDMVNCRSFRADLYYRLNVVRIELPPLRDRPEDILPILDHFIGLQNRRRELNVGRPNPQLLARMCRYDWPGNVRELRNLVEAMFVDPPSGRSVGLSDLPPAFRRLFTEHPRAGKGERERLAEVLRETNWNKMAAAREMNWSRMTLYRKLAKYDLGQGEPD</sequence>
<dbReference type="Pfam" id="PF00158">
    <property type="entry name" value="Sigma54_activat"/>
    <property type="match status" value="1"/>
</dbReference>
<keyword evidence="1" id="KW-0547">Nucleotide-binding</keyword>
<dbReference type="PANTHER" id="PTHR32071">
    <property type="entry name" value="TRANSCRIPTIONAL REGULATORY PROTEIN"/>
    <property type="match status" value="1"/>
</dbReference>
<dbReference type="InterPro" id="IPR025662">
    <property type="entry name" value="Sigma_54_int_dom_ATP-bd_1"/>
</dbReference>
<dbReference type="PROSITE" id="PS00675">
    <property type="entry name" value="SIGMA54_INTERACT_1"/>
    <property type="match status" value="1"/>
</dbReference>
<keyword evidence="7" id="KW-0804">Transcription</keyword>
<keyword evidence="10" id="KW-1185">Reference proteome</keyword>
<dbReference type="PROSITE" id="PS50045">
    <property type="entry name" value="SIGMA54_INTERACT_4"/>
    <property type="match status" value="1"/>
</dbReference>
<dbReference type="Proteomes" id="UP001597215">
    <property type="component" value="Unassembled WGS sequence"/>
</dbReference>
<dbReference type="InterPro" id="IPR002078">
    <property type="entry name" value="Sigma_54_int"/>
</dbReference>
<dbReference type="InterPro" id="IPR025944">
    <property type="entry name" value="Sigma_54_int_dom_CS"/>
</dbReference>
<dbReference type="SUPFAM" id="SSF46689">
    <property type="entry name" value="Homeodomain-like"/>
    <property type="match status" value="1"/>
</dbReference>
<dbReference type="SMART" id="SM00382">
    <property type="entry name" value="AAA"/>
    <property type="match status" value="1"/>
</dbReference>
<dbReference type="PROSITE" id="PS00676">
    <property type="entry name" value="SIGMA54_INTERACT_2"/>
    <property type="match status" value="1"/>
</dbReference>
<keyword evidence="3" id="KW-0902">Two-component regulatory system</keyword>
<evidence type="ECO:0000256" key="3">
    <source>
        <dbReference type="ARBA" id="ARBA00023012"/>
    </source>
</evidence>
<dbReference type="EMBL" id="JBHUEL010000007">
    <property type="protein sequence ID" value="MFD1766682.1"/>
    <property type="molecule type" value="Genomic_DNA"/>
</dbReference>
<dbReference type="CDD" id="cd00009">
    <property type="entry name" value="AAA"/>
    <property type="match status" value="1"/>
</dbReference>
<dbReference type="InterPro" id="IPR003593">
    <property type="entry name" value="AAA+_ATPase"/>
</dbReference>
<dbReference type="PRINTS" id="PR01590">
    <property type="entry name" value="HTHFIS"/>
</dbReference>
<evidence type="ECO:0000313" key="9">
    <source>
        <dbReference type="EMBL" id="MFD1766682.1"/>
    </source>
</evidence>
<evidence type="ECO:0000256" key="1">
    <source>
        <dbReference type="ARBA" id="ARBA00022741"/>
    </source>
</evidence>
<dbReference type="SUPFAM" id="SSF52540">
    <property type="entry name" value="P-loop containing nucleoside triphosphate hydrolases"/>
    <property type="match status" value="1"/>
</dbReference>
<gene>
    <name evidence="9" type="ORF">ACFSAG_07485</name>
</gene>
<reference evidence="10" key="1">
    <citation type="journal article" date="2019" name="Int. J. Syst. Evol. Microbiol.">
        <title>The Global Catalogue of Microorganisms (GCM) 10K type strain sequencing project: providing services to taxonomists for standard genome sequencing and annotation.</title>
        <authorList>
            <consortium name="The Broad Institute Genomics Platform"/>
            <consortium name="The Broad Institute Genome Sequencing Center for Infectious Disease"/>
            <person name="Wu L."/>
            <person name="Ma J."/>
        </authorList>
    </citation>
    <scope>NUCLEOTIDE SEQUENCE [LARGE SCALE GENOMIC DNA]</scope>
    <source>
        <strain evidence="10">CGMCC 1.12449</strain>
    </source>
</reference>
<feature type="domain" description="Sigma-54 factor interaction" evidence="8">
    <location>
        <begin position="11"/>
        <end position="240"/>
    </location>
</feature>
<organism evidence="9 10">
    <name type="scientific">Sphingorhabdus buctiana</name>
    <dbReference type="NCBI Taxonomy" id="1508805"/>
    <lineage>
        <taxon>Bacteria</taxon>
        <taxon>Pseudomonadati</taxon>
        <taxon>Pseudomonadota</taxon>
        <taxon>Alphaproteobacteria</taxon>
        <taxon>Sphingomonadales</taxon>
        <taxon>Sphingomonadaceae</taxon>
        <taxon>Sphingorhabdus</taxon>
    </lineage>
</organism>
<dbReference type="InterPro" id="IPR058031">
    <property type="entry name" value="AAA_lid_NorR"/>
</dbReference>
<proteinExistence type="predicted"/>
<keyword evidence="5" id="KW-0238">DNA-binding</keyword>
<evidence type="ECO:0000256" key="5">
    <source>
        <dbReference type="ARBA" id="ARBA00023125"/>
    </source>
</evidence>
<dbReference type="InterPro" id="IPR009057">
    <property type="entry name" value="Homeodomain-like_sf"/>
</dbReference>
<dbReference type="Gene3D" id="1.10.8.60">
    <property type="match status" value="1"/>
</dbReference>
<accession>A0ABW4MCK6</accession>
<evidence type="ECO:0000256" key="6">
    <source>
        <dbReference type="ARBA" id="ARBA00023159"/>
    </source>
</evidence>
<dbReference type="Gene3D" id="3.40.50.300">
    <property type="entry name" value="P-loop containing nucleotide triphosphate hydrolases"/>
    <property type="match status" value="1"/>
</dbReference>
<dbReference type="Pfam" id="PF25601">
    <property type="entry name" value="AAA_lid_14"/>
    <property type="match status" value="1"/>
</dbReference>
<dbReference type="Pfam" id="PF02954">
    <property type="entry name" value="HTH_8"/>
    <property type="match status" value="1"/>
</dbReference>
<dbReference type="InterPro" id="IPR002197">
    <property type="entry name" value="HTH_Fis"/>
</dbReference>
<keyword evidence="4" id="KW-0805">Transcription regulation</keyword>
<dbReference type="InterPro" id="IPR025943">
    <property type="entry name" value="Sigma_54_int_dom_ATP-bd_2"/>
</dbReference>
<evidence type="ECO:0000256" key="7">
    <source>
        <dbReference type="ARBA" id="ARBA00023163"/>
    </source>
</evidence>
<dbReference type="PROSITE" id="PS00688">
    <property type="entry name" value="SIGMA54_INTERACT_3"/>
    <property type="match status" value="1"/>
</dbReference>
<comment type="caution">
    <text evidence="9">The sequence shown here is derived from an EMBL/GenBank/DDBJ whole genome shotgun (WGS) entry which is preliminary data.</text>
</comment>
<dbReference type="Gene3D" id="1.10.10.60">
    <property type="entry name" value="Homeodomain-like"/>
    <property type="match status" value="1"/>
</dbReference>
<protein>
    <submittedName>
        <fullName evidence="9">Sigma-54 interaction domain-containing protein</fullName>
    </submittedName>
</protein>
<evidence type="ECO:0000259" key="8">
    <source>
        <dbReference type="PROSITE" id="PS50045"/>
    </source>
</evidence>
<keyword evidence="6" id="KW-0010">Activator</keyword>